<dbReference type="InterPro" id="IPR036388">
    <property type="entry name" value="WH-like_DNA-bd_sf"/>
</dbReference>
<dbReference type="GO" id="GO:0003677">
    <property type="term" value="F:DNA binding"/>
    <property type="evidence" value="ECO:0007669"/>
    <property type="project" value="UniProtKB-KW"/>
</dbReference>
<dbReference type="OrthoDB" id="3192286at2"/>
<dbReference type="InterPro" id="IPR036390">
    <property type="entry name" value="WH_DNA-bd_sf"/>
</dbReference>
<keyword evidence="3" id="KW-0804">Transcription</keyword>
<reference evidence="5 6" key="1">
    <citation type="submission" date="2019-05" db="EMBL/GenBank/DDBJ databases">
        <authorList>
            <person name="Lee S.D."/>
        </authorList>
    </citation>
    <scope>NUCLEOTIDE SEQUENCE [LARGE SCALE GENOMIC DNA]</scope>
    <source>
        <strain evidence="5 6">C5-26</strain>
    </source>
</reference>
<dbReference type="AlphaFoldDB" id="A0A563E3N4"/>
<dbReference type="Gene3D" id="1.10.10.10">
    <property type="entry name" value="Winged helix-like DNA-binding domain superfamily/Winged helix DNA-binding domain"/>
    <property type="match status" value="1"/>
</dbReference>
<feature type="domain" description="HTH gntR-type" evidence="4">
    <location>
        <begin position="11"/>
        <end position="79"/>
    </location>
</feature>
<dbReference type="EMBL" id="VCQV01000008">
    <property type="protein sequence ID" value="TWP36919.1"/>
    <property type="molecule type" value="Genomic_DNA"/>
</dbReference>
<comment type="caution">
    <text evidence="5">The sequence shown here is derived from an EMBL/GenBank/DDBJ whole genome shotgun (WGS) entry which is preliminary data.</text>
</comment>
<dbReference type="PANTHER" id="PTHR38445">
    <property type="entry name" value="HTH-TYPE TRANSCRIPTIONAL REPRESSOR YTRA"/>
    <property type="match status" value="1"/>
</dbReference>
<evidence type="ECO:0000256" key="3">
    <source>
        <dbReference type="ARBA" id="ARBA00023163"/>
    </source>
</evidence>
<dbReference type="PROSITE" id="PS50949">
    <property type="entry name" value="HTH_GNTR"/>
    <property type="match status" value="1"/>
</dbReference>
<accession>A0A563E3N4</accession>
<dbReference type="GO" id="GO:0003700">
    <property type="term" value="F:DNA-binding transcription factor activity"/>
    <property type="evidence" value="ECO:0007669"/>
    <property type="project" value="InterPro"/>
</dbReference>
<evidence type="ECO:0000256" key="2">
    <source>
        <dbReference type="ARBA" id="ARBA00023125"/>
    </source>
</evidence>
<dbReference type="Proteomes" id="UP000320244">
    <property type="component" value="Unassembled WGS sequence"/>
</dbReference>
<evidence type="ECO:0000259" key="4">
    <source>
        <dbReference type="PROSITE" id="PS50949"/>
    </source>
</evidence>
<dbReference type="Pfam" id="PF00392">
    <property type="entry name" value="GntR"/>
    <property type="match status" value="1"/>
</dbReference>
<proteinExistence type="predicted"/>
<dbReference type="SMART" id="SM00345">
    <property type="entry name" value="HTH_GNTR"/>
    <property type="match status" value="1"/>
</dbReference>
<dbReference type="CDD" id="cd07377">
    <property type="entry name" value="WHTH_GntR"/>
    <property type="match status" value="1"/>
</dbReference>
<name>A0A563E3N4_9MICO</name>
<dbReference type="RefSeq" id="WP_146316162.1">
    <property type="nucleotide sequence ID" value="NZ_VCQV01000008.1"/>
</dbReference>
<gene>
    <name evidence="5" type="ORF">FGL98_07575</name>
</gene>
<protein>
    <submittedName>
        <fullName evidence="5">GntR family transcriptional regulator</fullName>
    </submittedName>
</protein>
<sequence>MDIELDPLSPVPIYQQIRDRIVEGIARGQLRDGSLLASVRELSAAFAINPATVVKAYDLLRRDGFVRTSRRSGSVIARDGGSEVREETFTDWQGRMLTLLAEARANGFDADRILSECRGLLDGFAAHQPKVEGES</sequence>
<keyword evidence="6" id="KW-1185">Reference proteome</keyword>
<reference evidence="5 6" key="2">
    <citation type="submission" date="2019-08" db="EMBL/GenBank/DDBJ databases">
        <title>Jejuicoccus antrihumi gen. nov., sp. nov., a new member of the family Dermacoccaceae isolated from a cave.</title>
        <authorList>
            <person name="Schumann P."/>
            <person name="Kim I.S."/>
        </authorList>
    </citation>
    <scope>NUCLEOTIDE SEQUENCE [LARGE SCALE GENOMIC DNA]</scope>
    <source>
        <strain evidence="5 6">C5-26</strain>
    </source>
</reference>
<keyword evidence="2" id="KW-0238">DNA-binding</keyword>
<keyword evidence="1" id="KW-0805">Transcription regulation</keyword>
<dbReference type="PANTHER" id="PTHR38445:SF12">
    <property type="entry name" value="GNTR-FAMILY TRANSCRIPTIONAL REGULATOR"/>
    <property type="match status" value="1"/>
</dbReference>
<evidence type="ECO:0000256" key="1">
    <source>
        <dbReference type="ARBA" id="ARBA00023015"/>
    </source>
</evidence>
<evidence type="ECO:0000313" key="5">
    <source>
        <dbReference type="EMBL" id="TWP36919.1"/>
    </source>
</evidence>
<evidence type="ECO:0000313" key="6">
    <source>
        <dbReference type="Proteomes" id="UP000320244"/>
    </source>
</evidence>
<organism evidence="5 6">
    <name type="scientific">Leekyejoonella antrihumi</name>
    <dbReference type="NCBI Taxonomy" id="1660198"/>
    <lineage>
        <taxon>Bacteria</taxon>
        <taxon>Bacillati</taxon>
        <taxon>Actinomycetota</taxon>
        <taxon>Actinomycetes</taxon>
        <taxon>Micrococcales</taxon>
        <taxon>Dermacoccaceae</taxon>
        <taxon>Leekyejoonella</taxon>
    </lineage>
</organism>
<dbReference type="SUPFAM" id="SSF46785">
    <property type="entry name" value="Winged helix' DNA-binding domain"/>
    <property type="match status" value="1"/>
</dbReference>
<dbReference type="InterPro" id="IPR000524">
    <property type="entry name" value="Tscrpt_reg_HTH_GntR"/>
</dbReference>